<organism evidence="2 3">
    <name type="scientific">Kitasatospora cystarginea</name>
    <dbReference type="NCBI Taxonomy" id="58350"/>
    <lineage>
        <taxon>Bacteria</taxon>
        <taxon>Bacillati</taxon>
        <taxon>Actinomycetota</taxon>
        <taxon>Actinomycetes</taxon>
        <taxon>Kitasatosporales</taxon>
        <taxon>Streptomycetaceae</taxon>
        <taxon>Kitasatospora</taxon>
    </lineage>
</organism>
<dbReference type="Gene3D" id="3.40.630.30">
    <property type="match status" value="1"/>
</dbReference>
<reference evidence="2 3" key="1">
    <citation type="journal article" date="2019" name="Int. J. Syst. Evol. Microbiol.">
        <title>The Global Catalogue of Microorganisms (GCM) 10K type strain sequencing project: providing services to taxonomists for standard genome sequencing and annotation.</title>
        <authorList>
            <consortium name="The Broad Institute Genomics Platform"/>
            <consortium name="The Broad Institute Genome Sequencing Center for Infectious Disease"/>
            <person name="Wu L."/>
            <person name="Ma J."/>
        </authorList>
    </citation>
    <scope>NUCLEOTIDE SEQUENCE [LARGE SCALE GENOMIC DNA]</scope>
    <source>
        <strain evidence="2 3">JCM 7356</strain>
    </source>
</reference>
<evidence type="ECO:0000259" key="1">
    <source>
        <dbReference type="PROSITE" id="PS51186"/>
    </source>
</evidence>
<comment type="caution">
    <text evidence="2">The sequence shown here is derived from an EMBL/GenBank/DDBJ whole genome shotgun (WGS) entry which is preliminary data.</text>
</comment>
<name>A0ABN3DVJ4_9ACTN</name>
<dbReference type="Proteomes" id="UP001500305">
    <property type="component" value="Unassembled WGS sequence"/>
</dbReference>
<evidence type="ECO:0000313" key="2">
    <source>
        <dbReference type="EMBL" id="GAA2242297.1"/>
    </source>
</evidence>
<evidence type="ECO:0000313" key="3">
    <source>
        <dbReference type="Proteomes" id="UP001500305"/>
    </source>
</evidence>
<gene>
    <name evidence="2" type="ORF">GCM10010430_24880</name>
</gene>
<sequence>MLDVRDTVKSVDLESVMLSYPLASGAELRALEPWRAAEFFAFIVRAREHLAPWIPWATSITDVDGARRWLKHCAEEQARDEGRIYGIWLDGELVGGVVFQAFRARAGVCEVGAWLAPEAEGRGLVTAGVRRMVEWAFEERGMARVEWRTEPANLRSIAVARRLGMTREGLLRQVFRFHDGRRDLEMWSLLDSEYRTPSVGGVAV</sequence>
<dbReference type="PANTHER" id="PTHR43441:SF10">
    <property type="entry name" value="ACETYLTRANSFERASE"/>
    <property type="match status" value="1"/>
</dbReference>
<keyword evidence="3" id="KW-1185">Reference proteome</keyword>
<accession>A0ABN3DVJ4</accession>
<feature type="domain" description="N-acetyltransferase" evidence="1">
    <location>
        <begin position="26"/>
        <end position="191"/>
    </location>
</feature>
<protein>
    <submittedName>
        <fullName evidence="2">GNAT family protein</fullName>
    </submittedName>
</protein>
<dbReference type="PANTHER" id="PTHR43441">
    <property type="entry name" value="RIBOSOMAL-PROTEIN-SERINE ACETYLTRANSFERASE"/>
    <property type="match status" value="1"/>
</dbReference>
<dbReference type="EMBL" id="BAAATR010000008">
    <property type="protein sequence ID" value="GAA2242297.1"/>
    <property type="molecule type" value="Genomic_DNA"/>
</dbReference>
<dbReference type="Pfam" id="PF13302">
    <property type="entry name" value="Acetyltransf_3"/>
    <property type="match status" value="1"/>
</dbReference>
<dbReference type="InterPro" id="IPR051908">
    <property type="entry name" value="Ribosomal_N-acetyltransferase"/>
</dbReference>
<dbReference type="InterPro" id="IPR000182">
    <property type="entry name" value="GNAT_dom"/>
</dbReference>
<dbReference type="PROSITE" id="PS51186">
    <property type="entry name" value="GNAT"/>
    <property type="match status" value="1"/>
</dbReference>
<dbReference type="SUPFAM" id="SSF55729">
    <property type="entry name" value="Acyl-CoA N-acyltransferases (Nat)"/>
    <property type="match status" value="1"/>
</dbReference>
<dbReference type="InterPro" id="IPR016181">
    <property type="entry name" value="Acyl_CoA_acyltransferase"/>
</dbReference>
<proteinExistence type="predicted"/>